<name>A0ACB8XII2_ARCLA</name>
<protein>
    <submittedName>
        <fullName evidence="1">Uncharacterized protein</fullName>
    </submittedName>
</protein>
<reference evidence="2" key="1">
    <citation type="journal article" date="2022" name="Mol. Ecol. Resour.">
        <title>The genomes of chicory, endive, great burdock and yacon provide insights into Asteraceae palaeo-polyploidization history and plant inulin production.</title>
        <authorList>
            <person name="Fan W."/>
            <person name="Wang S."/>
            <person name="Wang H."/>
            <person name="Wang A."/>
            <person name="Jiang F."/>
            <person name="Liu H."/>
            <person name="Zhao H."/>
            <person name="Xu D."/>
            <person name="Zhang Y."/>
        </authorList>
    </citation>
    <scope>NUCLEOTIDE SEQUENCE [LARGE SCALE GENOMIC DNA]</scope>
    <source>
        <strain evidence="2">cv. Niubang</strain>
    </source>
</reference>
<comment type="caution">
    <text evidence="1">The sequence shown here is derived from an EMBL/GenBank/DDBJ whole genome shotgun (WGS) entry which is preliminary data.</text>
</comment>
<reference evidence="1 2" key="2">
    <citation type="journal article" date="2022" name="Mol. Ecol. Resour.">
        <title>The genomes of chicory, endive, great burdock and yacon provide insights into Asteraceae paleo-polyploidization history and plant inulin production.</title>
        <authorList>
            <person name="Fan W."/>
            <person name="Wang S."/>
            <person name="Wang H."/>
            <person name="Wang A."/>
            <person name="Jiang F."/>
            <person name="Liu H."/>
            <person name="Zhao H."/>
            <person name="Xu D."/>
            <person name="Zhang Y."/>
        </authorList>
    </citation>
    <scope>NUCLEOTIDE SEQUENCE [LARGE SCALE GENOMIC DNA]</scope>
    <source>
        <strain evidence="2">cv. Niubang</strain>
    </source>
</reference>
<dbReference type="Proteomes" id="UP001055879">
    <property type="component" value="Linkage Group LG17"/>
</dbReference>
<accession>A0ACB8XII2</accession>
<sequence>MNGIVMSAAVARVHGGDAGGDPPHPNRIPTICEATGVSRCGKSCRLRWMNYLRPNLKHGNFTKEEEELIIELHNILGNKWSTIAAKLPGRSDNEIKNYWNSHLRKRSKQDQTALKNVHDDTPESNQTKPIKNPMENPQLGEVDELEALWASLPSETSFADTHEYPYATQSSESRSISSYSSSSSAELTSSMFTVSECLVPSGDSIETYCGEYEGNFWTDPIFADYDSTRLTTKYSSDLDVANGFIAPAACNDHMAISDEFLWSTMDLYSEYHSQFMK</sequence>
<proteinExistence type="predicted"/>
<dbReference type="EMBL" id="CM042063">
    <property type="protein sequence ID" value="KAI3667330.1"/>
    <property type="molecule type" value="Genomic_DNA"/>
</dbReference>
<evidence type="ECO:0000313" key="1">
    <source>
        <dbReference type="EMBL" id="KAI3667330.1"/>
    </source>
</evidence>
<keyword evidence="2" id="KW-1185">Reference proteome</keyword>
<gene>
    <name evidence="1" type="ORF">L6452_42383</name>
</gene>
<evidence type="ECO:0000313" key="2">
    <source>
        <dbReference type="Proteomes" id="UP001055879"/>
    </source>
</evidence>
<organism evidence="1 2">
    <name type="scientific">Arctium lappa</name>
    <name type="common">Greater burdock</name>
    <name type="synonym">Lappa major</name>
    <dbReference type="NCBI Taxonomy" id="4217"/>
    <lineage>
        <taxon>Eukaryota</taxon>
        <taxon>Viridiplantae</taxon>
        <taxon>Streptophyta</taxon>
        <taxon>Embryophyta</taxon>
        <taxon>Tracheophyta</taxon>
        <taxon>Spermatophyta</taxon>
        <taxon>Magnoliopsida</taxon>
        <taxon>eudicotyledons</taxon>
        <taxon>Gunneridae</taxon>
        <taxon>Pentapetalae</taxon>
        <taxon>asterids</taxon>
        <taxon>campanulids</taxon>
        <taxon>Asterales</taxon>
        <taxon>Asteraceae</taxon>
        <taxon>Carduoideae</taxon>
        <taxon>Cardueae</taxon>
        <taxon>Arctiinae</taxon>
        <taxon>Arctium</taxon>
    </lineage>
</organism>